<reference evidence="1 2" key="1">
    <citation type="submission" date="2018-07" db="EMBL/GenBank/DDBJ databases">
        <title>Dyadobacter roseus sp. nov., isolated from rose rhizosphere soil.</title>
        <authorList>
            <person name="Chen L."/>
        </authorList>
    </citation>
    <scope>NUCLEOTIDE SEQUENCE [LARGE SCALE GENOMIC DNA]</scope>
    <source>
        <strain evidence="1 2">RS19</strain>
    </source>
</reference>
<evidence type="ECO:0000313" key="1">
    <source>
        <dbReference type="EMBL" id="REA55709.1"/>
    </source>
</evidence>
<protein>
    <submittedName>
        <fullName evidence="1">Uncharacterized protein</fullName>
    </submittedName>
</protein>
<keyword evidence="2" id="KW-1185">Reference proteome</keyword>
<evidence type="ECO:0000313" key="2">
    <source>
        <dbReference type="Proteomes" id="UP000256373"/>
    </source>
</evidence>
<dbReference type="AlphaFoldDB" id="A0A3D8Y5X5"/>
<comment type="caution">
    <text evidence="1">The sequence shown here is derived from an EMBL/GenBank/DDBJ whole genome shotgun (WGS) entry which is preliminary data.</text>
</comment>
<dbReference type="EMBL" id="QNUL01000044">
    <property type="protein sequence ID" value="REA55709.1"/>
    <property type="molecule type" value="Genomic_DNA"/>
</dbReference>
<sequence length="147" mass="16919">MQQSFPDAARLQPSSDALNIILKNTHFGDHILKDAKKVKLRIDFRYPIATAVIRFGEAYYDFILPLRLSYTNTAITDWLNQTSPSIKLVLADPVITDQLSILPFTLDENEREKLRVNIKEQADLSPLRLGEIENQIYADVNSFFRDH</sequence>
<gene>
    <name evidence="1" type="ORF">DSL64_27675</name>
</gene>
<proteinExistence type="predicted"/>
<dbReference type="OrthoDB" id="961134at2"/>
<dbReference type="Proteomes" id="UP000256373">
    <property type="component" value="Unassembled WGS sequence"/>
</dbReference>
<name>A0A3D8Y5X5_9BACT</name>
<accession>A0A3D8Y5X5</accession>
<organism evidence="1 2">
    <name type="scientific">Dyadobacter luteus</name>
    <dbReference type="NCBI Taxonomy" id="2259619"/>
    <lineage>
        <taxon>Bacteria</taxon>
        <taxon>Pseudomonadati</taxon>
        <taxon>Bacteroidota</taxon>
        <taxon>Cytophagia</taxon>
        <taxon>Cytophagales</taxon>
        <taxon>Spirosomataceae</taxon>
        <taxon>Dyadobacter</taxon>
    </lineage>
</organism>
<dbReference type="RefSeq" id="WP_115834216.1">
    <property type="nucleotide sequence ID" value="NZ_QNUL01000044.1"/>
</dbReference>